<accession>A0A1Y3B6P0</accession>
<gene>
    <name evidence="2" type="ORF">BLA29_015518</name>
</gene>
<evidence type="ECO:0000313" key="2">
    <source>
        <dbReference type="EMBL" id="OTF76520.1"/>
    </source>
</evidence>
<keyword evidence="3" id="KW-1185">Reference proteome</keyword>
<comment type="caution">
    <text evidence="2">The sequence shown here is derived from an EMBL/GenBank/DDBJ whole genome shotgun (WGS) entry which is preliminary data.</text>
</comment>
<feature type="compositionally biased region" description="Pro residues" evidence="1">
    <location>
        <begin position="9"/>
        <end position="28"/>
    </location>
</feature>
<evidence type="ECO:0000256" key="1">
    <source>
        <dbReference type="SAM" id="MobiDB-lite"/>
    </source>
</evidence>
<feature type="region of interest" description="Disordered" evidence="1">
    <location>
        <begin position="1"/>
        <end position="66"/>
    </location>
</feature>
<evidence type="ECO:0000313" key="3">
    <source>
        <dbReference type="Proteomes" id="UP000194236"/>
    </source>
</evidence>
<feature type="non-terminal residue" evidence="2">
    <location>
        <position position="1"/>
    </location>
</feature>
<sequence length="66" mass="7239">RISGAGVPSYPPHPPPHYPIQPLPPKPPQAQQQQYYNVQPPPAYHQHLQQRKLGNSGNGNGDGIAR</sequence>
<dbReference type="AlphaFoldDB" id="A0A1Y3B6P0"/>
<name>A0A1Y3B6P0_EURMA</name>
<proteinExistence type="predicted"/>
<dbReference type="Proteomes" id="UP000194236">
    <property type="component" value="Unassembled WGS sequence"/>
</dbReference>
<feature type="compositionally biased region" description="Low complexity" evidence="1">
    <location>
        <begin position="29"/>
        <end position="38"/>
    </location>
</feature>
<reference evidence="2 3" key="1">
    <citation type="submission" date="2017-03" db="EMBL/GenBank/DDBJ databases">
        <title>Genome Survey of Euroglyphus maynei.</title>
        <authorList>
            <person name="Arlian L.G."/>
            <person name="Morgan M.S."/>
            <person name="Rider S.D."/>
        </authorList>
    </citation>
    <scope>NUCLEOTIDE SEQUENCE [LARGE SCALE GENOMIC DNA]</scope>
    <source>
        <strain evidence="2">Arlian Lab</strain>
        <tissue evidence="2">Whole body</tissue>
    </source>
</reference>
<feature type="compositionally biased region" description="Gly residues" evidence="1">
    <location>
        <begin position="56"/>
        <end position="66"/>
    </location>
</feature>
<protein>
    <submittedName>
        <fullName evidence="2">Uncharacterized protein</fullName>
    </submittedName>
</protein>
<organism evidence="2 3">
    <name type="scientific">Euroglyphus maynei</name>
    <name type="common">Mayne's house dust mite</name>
    <dbReference type="NCBI Taxonomy" id="6958"/>
    <lineage>
        <taxon>Eukaryota</taxon>
        <taxon>Metazoa</taxon>
        <taxon>Ecdysozoa</taxon>
        <taxon>Arthropoda</taxon>
        <taxon>Chelicerata</taxon>
        <taxon>Arachnida</taxon>
        <taxon>Acari</taxon>
        <taxon>Acariformes</taxon>
        <taxon>Sarcoptiformes</taxon>
        <taxon>Astigmata</taxon>
        <taxon>Psoroptidia</taxon>
        <taxon>Analgoidea</taxon>
        <taxon>Pyroglyphidae</taxon>
        <taxon>Pyroglyphinae</taxon>
        <taxon>Euroglyphus</taxon>
    </lineage>
</organism>
<dbReference type="EMBL" id="MUJZ01037080">
    <property type="protein sequence ID" value="OTF76520.1"/>
    <property type="molecule type" value="Genomic_DNA"/>
</dbReference>